<dbReference type="PROSITE" id="PS50297">
    <property type="entry name" value="ANK_REP_REGION"/>
    <property type="match status" value="6"/>
</dbReference>
<accession>A0A2P1P8T5</accession>
<feature type="repeat" description="ANK" evidence="3">
    <location>
        <begin position="251"/>
        <end position="285"/>
    </location>
</feature>
<dbReference type="KEGG" id="ptc:phytr_7150"/>
<dbReference type="InterPro" id="IPR036770">
    <property type="entry name" value="Ankyrin_rpt-contain_sf"/>
</dbReference>
<dbReference type="Gene3D" id="1.25.40.20">
    <property type="entry name" value="Ankyrin repeat-containing domain"/>
    <property type="match status" value="4"/>
</dbReference>
<dbReference type="InterPro" id="IPR002110">
    <property type="entry name" value="Ankyrin_rpt"/>
</dbReference>
<reference evidence="5 6" key="1">
    <citation type="submission" date="2018-03" db="EMBL/GenBank/DDBJ databases">
        <title>A gene transfer event suggests a long-term partnership between eustigmatophyte algae and a novel lineage of endosymbiotic bacteria.</title>
        <authorList>
            <person name="Yurchenko T."/>
            <person name="Sevcikova T."/>
            <person name="Pribyl P."/>
            <person name="El Karkouri K."/>
            <person name="Klimes V."/>
            <person name="Amaral R."/>
            <person name="Zbrankova V."/>
            <person name="Kim E."/>
            <person name="Raoult D."/>
            <person name="Santos L.M.A."/>
            <person name="Elias M."/>
        </authorList>
    </citation>
    <scope>NUCLEOTIDE SEQUENCE [LARGE SCALE GENOMIC DNA]</scope>
    <source>
        <strain evidence="5">CCALA 838</strain>
    </source>
</reference>
<keyword evidence="6" id="KW-1185">Reference proteome</keyword>
<dbReference type="SUPFAM" id="SSF48403">
    <property type="entry name" value="Ankyrin repeat"/>
    <property type="match status" value="1"/>
</dbReference>
<dbReference type="Pfam" id="PF12796">
    <property type="entry name" value="Ank_2"/>
    <property type="match status" value="3"/>
</dbReference>
<evidence type="ECO:0000256" key="1">
    <source>
        <dbReference type="ARBA" id="ARBA00022737"/>
    </source>
</evidence>
<name>A0A2P1P8T5_9RICK</name>
<gene>
    <name evidence="5" type="ORF">phytr_7150</name>
</gene>
<feature type="repeat" description="ANK" evidence="3">
    <location>
        <begin position="319"/>
        <end position="353"/>
    </location>
</feature>
<feature type="repeat" description="ANK" evidence="3">
    <location>
        <begin position="354"/>
        <end position="386"/>
    </location>
</feature>
<evidence type="ECO:0000256" key="4">
    <source>
        <dbReference type="SAM" id="MobiDB-lite"/>
    </source>
</evidence>
<dbReference type="Proteomes" id="UP000241762">
    <property type="component" value="Chromosome"/>
</dbReference>
<evidence type="ECO:0000313" key="5">
    <source>
        <dbReference type="EMBL" id="AVP87655.1"/>
    </source>
</evidence>
<evidence type="ECO:0000313" key="6">
    <source>
        <dbReference type="Proteomes" id="UP000241762"/>
    </source>
</evidence>
<keyword evidence="1" id="KW-0677">Repeat</keyword>
<dbReference type="AlphaFoldDB" id="A0A2P1P8T5"/>
<evidence type="ECO:0000256" key="2">
    <source>
        <dbReference type="ARBA" id="ARBA00023043"/>
    </source>
</evidence>
<dbReference type="OrthoDB" id="7164484at2"/>
<feature type="repeat" description="ANK" evidence="3">
    <location>
        <begin position="40"/>
        <end position="72"/>
    </location>
</feature>
<dbReference type="RefSeq" id="WP_106874508.1">
    <property type="nucleotide sequence ID" value="NZ_CP027845.1"/>
</dbReference>
<feature type="repeat" description="ANK" evidence="3">
    <location>
        <begin position="148"/>
        <end position="180"/>
    </location>
</feature>
<keyword evidence="2 3" id="KW-0040">ANK repeat</keyword>
<dbReference type="PANTHER" id="PTHR24198">
    <property type="entry name" value="ANKYRIN REPEAT AND PROTEIN KINASE DOMAIN-CONTAINING PROTEIN"/>
    <property type="match status" value="1"/>
</dbReference>
<feature type="repeat" description="ANK" evidence="3">
    <location>
        <begin position="286"/>
        <end position="318"/>
    </location>
</feature>
<dbReference type="EMBL" id="CP027845">
    <property type="protein sequence ID" value="AVP87655.1"/>
    <property type="molecule type" value="Genomic_DNA"/>
</dbReference>
<organism evidence="5 6">
    <name type="scientific">Candidatus Phycorickettsia trachydisci</name>
    <dbReference type="NCBI Taxonomy" id="2115978"/>
    <lineage>
        <taxon>Bacteria</taxon>
        <taxon>Pseudomonadati</taxon>
        <taxon>Pseudomonadota</taxon>
        <taxon>Alphaproteobacteria</taxon>
        <taxon>Rickettsiales</taxon>
        <taxon>Rickettsiaceae</taxon>
        <taxon>Candidatus Phycorickettsia</taxon>
    </lineage>
</organism>
<feature type="region of interest" description="Disordered" evidence="4">
    <location>
        <begin position="475"/>
        <end position="501"/>
    </location>
</feature>
<dbReference type="SMART" id="SM00248">
    <property type="entry name" value="ANK"/>
    <property type="match status" value="10"/>
</dbReference>
<evidence type="ECO:0000256" key="3">
    <source>
        <dbReference type="PROSITE-ProRule" id="PRU00023"/>
    </source>
</evidence>
<protein>
    <submittedName>
        <fullName evidence="5">Uncharacterized protein</fullName>
    </submittedName>
</protein>
<dbReference type="PANTHER" id="PTHR24198:SF165">
    <property type="entry name" value="ANKYRIN REPEAT-CONTAINING PROTEIN-RELATED"/>
    <property type="match status" value="1"/>
</dbReference>
<dbReference type="PROSITE" id="PS50088">
    <property type="entry name" value="ANK_REPEAT"/>
    <property type="match status" value="6"/>
</dbReference>
<sequence length="501" mass="55520">MLSRLARLLHNGEEDITLSLIKTINLDYPLVNIEASLNEKEETALHLAVKYGRKLVVKLLIEINVELNRKNIEGLTPLNLSLTREVDNPEIACLLIKAGANFRIACNKGYSPIDRAIISFYPTSSDSYSAVLDSILETGWNINSIDKHGYTALTIAVTNNNLYSTKYLLDHGANPHRSIDKLHVAPELRSSAYGYAKRLGSNEMIELLEKNGAMNLPNSSLVHQYVRENKIEEIKQIIIQGDYDLNKTDGSGLTPLNLALKTGIKNEKMASILLKAGADPNIPDTLGTTPLIRAAAHGFHDVVKLLIEKGAIINAQDNFGNAPLQTAARNKDCAPKTFSLLIQHGANLNLQNKEKNTALHYAAMLDRDDVVKILMSHGANARLINKNFYTPAELAIYYKNFSIAALIKSFNKSTQEYKEDQTLTLSNTNKYLKHTLEKHKAKIPSLTPTIDLDSTAGDKQCSFQETLDTKNLELKTTHDLQPPLTDDVKPSELIGDTSETK</sequence>
<proteinExistence type="predicted"/>
<dbReference type="Pfam" id="PF13637">
    <property type="entry name" value="Ank_4"/>
    <property type="match status" value="1"/>
</dbReference>